<protein>
    <recommendedName>
        <fullName evidence="2">diguanylate cyclase</fullName>
        <ecNumber evidence="2">2.7.7.65</ecNumber>
    </recommendedName>
</protein>
<dbReference type="InterPro" id="IPR050469">
    <property type="entry name" value="Diguanylate_Cyclase"/>
</dbReference>
<evidence type="ECO:0000313" key="7">
    <source>
        <dbReference type="Proteomes" id="UP000471298"/>
    </source>
</evidence>
<dbReference type="SUPFAM" id="SSF55073">
    <property type="entry name" value="Nucleotide cyclase"/>
    <property type="match status" value="1"/>
</dbReference>
<dbReference type="PANTHER" id="PTHR45138:SF9">
    <property type="entry name" value="DIGUANYLATE CYCLASE DGCM-RELATED"/>
    <property type="match status" value="1"/>
</dbReference>
<feature type="transmembrane region" description="Helical" evidence="4">
    <location>
        <begin position="71"/>
        <end position="93"/>
    </location>
</feature>
<feature type="domain" description="GGDEF" evidence="5">
    <location>
        <begin position="166"/>
        <end position="295"/>
    </location>
</feature>
<dbReference type="NCBIfam" id="TIGR00254">
    <property type="entry name" value="GGDEF"/>
    <property type="match status" value="1"/>
</dbReference>
<sequence length="295" mass="33419">MTIPFAKLFPALVISIFTLIGIILTAWLAQPVEEVSITRFFAQAISAVVLWVWICLLSVVRGWKKRNYERLFMLGVGLFYFSLVGGFLSELYLFDTYLTVFCRDITQAVGLALMAYGSFHCVSRNLAERAKLERMASHDDLTHILNRRAFMISAQKQFERAKTDHSPYCLVLMDVDDFKRINDQYGHKAGDETLSAFANYLKNSVRQSDIVCRWGGDEFVVLLANANEQVGEEFAKRIQAMLKVYGGDRGCQALTISIGISVYHHDDISVEDALHRADEAMFTVKHDHKNAISVN</sequence>
<evidence type="ECO:0000256" key="2">
    <source>
        <dbReference type="ARBA" id="ARBA00012528"/>
    </source>
</evidence>
<keyword evidence="4" id="KW-0472">Membrane</keyword>
<dbReference type="Gene3D" id="3.30.70.270">
    <property type="match status" value="1"/>
</dbReference>
<dbReference type="PANTHER" id="PTHR45138">
    <property type="entry name" value="REGULATORY COMPONENTS OF SENSORY TRANSDUCTION SYSTEM"/>
    <property type="match status" value="1"/>
</dbReference>
<proteinExistence type="predicted"/>
<dbReference type="SMART" id="SM00267">
    <property type="entry name" value="GGDEF"/>
    <property type="match status" value="1"/>
</dbReference>
<dbReference type="InterPro" id="IPR000160">
    <property type="entry name" value="GGDEF_dom"/>
</dbReference>
<organism evidence="6 7">
    <name type="scientific">Ostreibacterium oceani</name>
    <dbReference type="NCBI Taxonomy" id="2654998"/>
    <lineage>
        <taxon>Bacteria</taxon>
        <taxon>Pseudomonadati</taxon>
        <taxon>Pseudomonadota</taxon>
        <taxon>Gammaproteobacteria</taxon>
        <taxon>Cardiobacteriales</taxon>
        <taxon>Ostreibacteriaceae</taxon>
        <taxon>Ostreibacterium</taxon>
    </lineage>
</organism>
<keyword evidence="7" id="KW-1185">Reference proteome</keyword>
<evidence type="ECO:0000259" key="5">
    <source>
        <dbReference type="PROSITE" id="PS50887"/>
    </source>
</evidence>
<dbReference type="FunFam" id="3.30.70.270:FF:000001">
    <property type="entry name" value="Diguanylate cyclase domain protein"/>
    <property type="match status" value="1"/>
</dbReference>
<feature type="transmembrane region" description="Helical" evidence="4">
    <location>
        <begin position="7"/>
        <end position="28"/>
    </location>
</feature>
<dbReference type="EMBL" id="WHNW01000009">
    <property type="protein sequence ID" value="MPV86640.1"/>
    <property type="molecule type" value="Genomic_DNA"/>
</dbReference>
<evidence type="ECO:0000313" key="6">
    <source>
        <dbReference type="EMBL" id="MPV86640.1"/>
    </source>
</evidence>
<comment type="cofactor">
    <cofactor evidence="1">
        <name>Mg(2+)</name>
        <dbReference type="ChEBI" id="CHEBI:18420"/>
    </cofactor>
</comment>
<dbReference type="InParanoid" id="A0A6N7EYL1"/>
<comment type="caution">
    <text evidence="6">The sequence shown here is derived from an EMBL/GenBank/DDBJ whole genome shotgun (WGS) entry which is preliminary data.</text>
</comment>
<gene>
    <name evidence="6" type="ORF">GCU85_07870</name>
</gene>
<dbReference type="PROSITE" id="PS50887">
    <property type="entry name" value="GGDEF"/>
    <property type="match status" value="1"/>
</dbReference>
<dbReference type="FunCoup" id="A0A6N7EYL1">
    <property type="interactions" value="65"/>
</dbReference>
<reference evidence="6 7" key="1">
    <citation type="submission" date="2019-10" db="EMBL/GenBank/DDBJ databases">
        <title>Cardiobacteriales fam. a chemoheterotrophic member of the order Cardiobacteriales, and proposal of Cardiobacteriales fam. nov.</title>
        <authorList>
            <person name="Wang C."/>
        </authorList>
    </citation>
    <scope>NUCLEOTIDE SEQUENCE [LARGE SCALE GENOMIC DNA]</scope>
    <source>
        <strain evidence="6 7">ML27</strain>
    </source>
</reference>
<keyword evidence="4" id="KW-1133">Transmembrane helix</keyword>
<dbReference type="EC" id="2.7.7.65" evidence="2"/>
<dbReference type="AlphaFoldDB" id="A0A6N7EYL1"/>
<evidence type="ECO:0000256" key="4">
    <source>
        <dbReference type="SAM" id="Phobius"/>
    </source>
</evidence>
<dbReference type="Proteomes" id="UP000471298">
    <property type="component" value="Unassembled WGS sequence"/>
</dbReference>
<keyword evidence="4" id="KW-0812">Transmembrane</keyword>
<evidence type="ECO:0000256" key="1">
    <source>
        <dbReference type="ARBA" id="ARBA00001946"/>
    </source>
</evidence>
<dbReference type="InterPro" id="IPR043128">
    <property type="entry name" value="Rev_trsase/Diguanyl_cyclase"/>
</dbReference>
<accession>A0A6N7EYL1</accession>
<dbReference type="RefSeq" id="WP_152810634.1">
    <property type="nucleotide sequence ID" value="NZ_WHNW01000009.1"/>
</dbReference>
<comment type="catalytic activity">
    <reaction evidence="3">
        <text>2 GTP = 3',3'-c-di-GMP + 2 diphosphate</text>
        <dbReference type="Rhea" id="RHEA:24898"/>
        <dbReference type="ChEBI" id="CHEBI:33019"/>
        <dbReference type="ChEBI" id="CHEBI:37565"/>
        <dbReference type="ChEBI" id="CHEBI:58805"/>
        <dbReference type="EC" id="2.7.7.65"/>
    </reaction>
</comment>
<dbReference type="GO" id="GO:0052621">
    <property type="term" value="F:diguanylate cyclase activity"/>
    <property type="evidence" value="ECO:0007669"/>
    <property type="project" value="UniProtKB-EC"/>
</dbReference>
<evidence type="ECO:0000256" key="3">
    <source>
        <dbReference type="ARBA" id="ARBA00034247"/>
    </source>
</evidence>
<dbReference type="CDD" id="cd01949">
    <property type="entry name" value="GGDEF"/>
    <property type="match status" value="1"/>
</dbReference>
<name>A0A6N7EYL1_9GAMM</name>
<dbReference type="Pfam" id="PF00990">
    <property type="entry name" value="GGDEF"/>
    <property type="match status" value="1"/>
</dbReference>
<dbReference type="InterPro" id="IPR029787">
    <property type="entry name" value="Nucleotide_cyclase"/>
</dbReference>
<feature type="transmembrane region" description="Helical" evidence="4">
    <location>
        <begin position="40"/>
        <end position="59"/>
    </location>
</feature>